<accession>A0A7X9WH37</accession>
<dbReference type="InterPro" id="IPR027417">
    <property type="entry name" value="P-loop_NTPase"/>
</dbReference>
<dbReference type="SUPFAM" id="SSF52540">
    <property type="entry name" value="P-loop containing nucleoside triphosphate hydrolases"/>
    <property type="match status" value="1"/>
</dbReference>
<evidence type="ECO:0000259" key="4">
    <source>
        <dbReference type="PROSITE" id="PS50893"/>
    </source>
</evidence>
<dbReference type="Proteomes" id="UP000538955">
    <property type="component" value="Unassembled WGS sequence"/>
</dbReference>
<organism evidence="6 8">
    <name type="scientific">Staphylococcus capitis</name>
    <dbReference type="NCBI Taxonomy" id="29388"/>
    <lineage>
        <taxon>Bacteria</taxon>
        <taxon>Bacillati</taxon>
        <taxon>Bacillota</taxon>
        <taxon>Bacilli</taxon>
        <taxon>Bacillales</taxon>
        <taxon>Staphylococcaceae</taxon>
        <taxon>Staphylococcus</taxon>
    </lineage>
</organism>
<dbReference type="InterPro" id="IPR050319">
    <property type="entry name" value="ABC_transp_ATP-bind"/>
</dbReference>
<dbReference type="PROSITE" id="PS00211">
    <property type="entry name" value="ABC_TRANSPORTER_1"/>
    <property type="match status" value="1"/>
</dbReference>
<dbReference type="Proteomes" id="UP000550736">
    <property type="component" value="Unassembled WGS sequence"/>
</dbReference>
<evidence type="ECO:0000313" key="7">
    <source>
        <dbReference type="Proteomes" id="UP000538955"/>
    </source>
</evidence>
<evidence type="ECO:0000313" key="5">
    <source>
        <dbReference type="EMBL" id="NMK53387.1"/>
    </source>
</evidence>
<name>A0A7X9WH37_STACP</name>
<gene>
    <name evidence="6" type="ORF">HHM13_06235</name>
    <name evidence="5" type="ORF">HHM24_01305</name>
</gene>
<evidence type="ECO:0000256" key="1">
    <source>
        <dbReference type="ARBA" id="ARBA00022448"/>
    </source>
</evidence>
<dbReference type="EMBL" id="JABBMI010000001">
    <property type="protein sequence ID" value="NMK53387.1"/>
    <property type="molecule type" value="Genomic_DNA"/>
</dbReference>
<dbReference type="PANTHER" id="PTHR43776">
    <property type="entry name" value="TRANSPORT ATP-BINDING PROTEIN"/>
    <property type="match status" value="1"/>
</dbReference>
<reference evidence="7 8" key="1">
    <citation type="submission" date="2020-04" db="EMBL/GenBank/DDBJ databases">
        <title>The Epidemiology and Molecular Characteristics of Linezolid-Resistant Staphylococcus capitis in Huashan Hospital, Shanghai.</title>
        <authorList>
            <person name="Ding L."/>
            <person name="Li P."/>
            <person name="Yang Y."/>
            <person name="Lin D."/>
            <person name="Xu X."/>
        </authorList>
    </citation>
    <scope>NUCLEOTIDE SEQUENCE [LARGE SCALE GENOMIC DNA]</scope>
    <source>
        <strain evidence="6 8">12-86</strain>
        <strain evidence="5 7">17-84</strain>
    </source>
</reference>
<dbReference type="GO" id="GO:0016887">
    <property type="term" value="F:ATP hydrolysis activity"/>
    <property type="evidence" value="ECO:0007669"/>
    <property type="project" value="InterPro"/>
</dbReference>
<protein>
    <submittedName>
        <fullName evidence="6">ATP-binding cassette domain-containing protein</fullName>
    </submittedName>
</protein>
<evidence type="ECO:0000256" key="2">
    <source>
        <dbReference type="ARBA" id="ARBA00022741"/>
    </source>
</evidence>
<dbReference type="GO" id="GO:0005524">
    <property type="term" value="F:ATP binding"/>
    <property type="evidence" value="ECO:0007669"/>
    <property type="project" value="UniProtKB-KW"/>
</dbReference>
<keyword evidence="3 6" id="KW-0067">ATP-binding</keyword>
<evidence type="ECO:0000313" key="8">
    <source>
        <dbReference type="Proteomes" id="UP000550736"/>
    </source>
</evidence>
<keyword evidence="2" id="KW-0547">Nucleotide-binding</keyword>
<proteinExistence type="predicted"/>
<dbReference type="PANTHER" id="PTHR43776:SF8">
    <property type="entry name" value="ABC TRANSPORTER, ATP-BINDING PROTEIN"/>
    <property type="match status" value="1"/>
</dbReference>
<dbReference type="InterPro" id="IPR003439">
    <property type="entry name" value="ABC_transporter-like_ATP-bd"/>
</dbReference>
<sequence>MIRLQNVYYEYSKNHPVLNGINLDIKENEKIGILGESGAGKTTLVKLILNEFKSIRGKVTVDSKRVLPIYQHAFESFDRHYTIQQSLEEPLIYYKKVKASFIKEQILNHLDAFHLSHQLLQKYPNEVSGGQLQRLNIIRTLLAQPDILICDEITSNLDVIAEQKVIDFLLKSEIDIPQTMIVISHDLSVLQRLTNRIIVLKDGLIVDDFKTNELFDSERNEYTKLLIETFE</sequence>
<keyword evidence="1" id="KW-0813">Transport</keyword>
<evidence type="ECO:0000313" key="6">
    <source>
        <dbReference type="EMBL" id="NMK97692.1"/>
    </source>
</evidence>
<dbReference type="Gene3D" id="3.40.50.300">
    <property type="entry name" value="P-loop containing nucleotide triphosphate hydrolases"/>
    <property type="match status" value="1"/>
</dbReference>
<dbReference type="GO" id="GO:0055085">
    <property type="term" value="P:transmembrane transport"/>
    <property type="evidence" value="ECO:0007669"/>
    <property type="project" value="UniProtKB-ARBA"/>
</dbReference>
<feature type="domain" description="ABC transporter" evidence="4">
    <location>
        <begin position="2"/>
        <end position="227"/>
    </location>
</feature>
<evidence type="ECO:0000256" key="3">
    <source>
        <dbReference type="ARBA" id="ARBA00022840"/>
    </source>
</evidence>
<dbReference type="EMBL" id="JABBLX010000012">
    <property type="protein sequence ID" value="NMK97692.1"/>
    <property type="molecule type" value="Genomic_DNA"/>
</dbReference>
<keyword evidence="7" id="KW-1185">Reference proteome</keyword>
<dbReference type="InterPro" id="IPR017871">
    <property type="entry name" value="ABC_transporter-like_CS"/>
</dbReference>
<dbReference type="PROSITE" id="PS50893">
    <property type="entry name" value="ABC_TRANSPORTER_2"/>
    <property type="match status" value="1"/>
</dbReference>
<dbReference type="SMART" id="SM00382">
    <property type="entry name" value="AAA"/>
    <property type="match status" value="1"/>
</dbReference>
<comment type="caution">
    <text evidence="6">The sequence shown here is derived from an EMBL/GenBank/DDBJ whole genome shotgun (WGS) entry which is preliminary data.</text>
</comment>
<dbReference type="RefSeq" id="WP_002433571.1">
    <property type="nucleotide sequence ID" value="NZ_CBCPJN010000001.1"/>
</dbReference>
<dbReference type="InterPro" id="IPR003593">
    <property type="entry name" value="AAA+_ATPase"/>
</dbReference>
<dbReference type="Pfam" id="PF00005">
    <property type="entry name" value="ABC_tran"/>
    <property type="match status" value="1"/>
</dbReference>
<dbReference type="AlphaFoldDB" id="A0A7X9WH37"/>